<evidence type="ECO:0000259" key="2">
    <source>
        <dbReference type="Pfam" id="PF03795"/>
    </source>
</evidence>
<dbReference type="InterPro" id="IPR011008">
    <property type="entry name" value="Dimeric_a/b-barrel"/>
</dbReference>
<feature type="domain" description="YCII-related" evidence="2">
    <location>
        <begin position="4"/>
        <end position="77"/>
    </location>
</feature>
<evidence type="ECO:0000256" key="1">
    <source>
        <dbReference type="ARBA" id="ARBA00007689"/>
    </source>
</evidence>
<evidence type="ECO:0000313" key="3">
    <source>
        <dbReference type="EMBL" id="MBG0739259.1"/>
    </source>
</evidence>
<accession>A0A931G7G1</accession>
<reference evidence="3 4" key="1">
    <citation type="submission" date="2020-11" db="EMBL/GenBank/DDBJ databases">
        <title>Arthrobacter antarcticus sp. nov., isolated from Antarctic Soil.</title>
        <authorList>
            <person name="Li J."/>
        </authorList>
    </citation>
    <scope>NUCLEOTIDE SEQUENCE [LARGE SCALE GENOMIC DNA]</scope>
    <source>
        <strain evidence="3 4">Z1-20</strain>
    </source>
</reference>
<dbReference type="Proteomes" id="UP000655366">
    <property type="component" value="Unassembled WGS sequence"/>
</dbReference>
<protein>
    <recommendedName>
        <fullName evidence="2">YCII-related domain-containing protein</fullName>
    </recommendedName>
</protein>
<dbReference type="PANTHER" id="PTHR37828">
    <property type="entry name" value="GSR2449 PROTEIN"/>
    <property type="match status" value="1"/>
</dbReference>
<evidence type="ECO:0000313" key="4">
    <source>
        <dbReference type="Proteomes" id="UP000655366"/>
    </source>
</evidence>
<dbReference type="RefSeq" id="WP_196396208.1">
    <property type="nucleotide sequence ID" value="NZ_JADNYM010000008.1"/>
</dbReference>
<sequence>MSVYAVEYVYSPQTAAIRDEHRPAHRAWLASLVEDGRMLASGPFDDGTGALLIFKTEDEEALNRLLTEDPFNIAGGITGLKSSSWSPVLGELSKHVQ</sequence>
<comment type="caution">
    <text evidence="3">The sequence shown here is derived from an EMBL/GenBank/DDBJ whole genome shotgun (WGS) entry which is preliminary data.</text>
</comment>
<dbReference type="SUPFAM" id="SSF54909">
    <property type="entry name" value="Dimeric alpha+beta barrel"/>
    <property type="match status" value="1"/>
</dbReference>
<organism evidence="3 4">
    <name type="scientific">Arthrobacter terrae</name>
    <dbReference type="NCBI Taxonomy" id="2935737"/>
    <lineage>
        <taxon>Bacteria</taxon>
        <taxon>Bacillati</taxon>
        <taxon>Actinomycetota</taxon>
        <taxon>Actinomycetes</taxon>
        <taxon>Micrococcales</taxon>
        <taxon>Micrococcaceae</taxon>
        <taxon>Arthrobacter</taxon>
    </lineage>
</organism>
<dbReference type="Pfam" id="PF03795">
    <property type="entry name" value="YCII"/>
    <property type="match status" value="1"/>
</dbReference>
<keyword evidence="4" id="KW-1185">Reference proteome</keyword>
<dbReference type="EMBL" id="JADNYM010000008">
    <property type="protein sequence ID" value="MBG0739259.1"/>
    <property type="molecule type" value="Genomic_DNA"/>
</dbReference>
<dbReference type="Gene3D" id="3.30.70.1060">
    <property type="entry name" value="Dimeric alpha+beta barrel"/>
    <property type="match status" value="1"/>
</dbReference>
<name>A0A931G7G1_9MICC</name>
<dbReference type="AlphaFoldDB" id="A0A931G7G1"/>
<dbReference type="PANTHER" id="PTHR37828:SF1">
    <property type="entry name" value="YCII-RELATED DOMAIN-CONTAINING PROTEIN"/>
    <property type="match status" value="1"/>
</dbReference>
<dbReference type="InterPro" id="IPR005545">
    <property type="entry name" value="YCII"/>
</dbReference>
<comment type="similarity">
    <text evidence="1">Belongs to the YciI family.</text>
</comment>
<gene>
    <name evidence="3" type="ORF">IV500_07630</name>
</gene>
<proteinExistence type="inferred from homology"/>